<keyword evidence="3" id="KW-1185">Reference proteome</keyword>
<keyword evidence="1" id="KW-1133">Transmembrane helix</keyword>
<dbReference type="OrthoDB" id="9071880at2"/>
<feature type="transmembrane region" description="Helical" evidence="1">
    <location>
        <begin position="20"/>
        <end position="41"/>
    </location>
</feature>
<evidence type="ECO:0000256" key="1">
    <source>
        <dbReference type="SAM" id="Phobius"/>
    </source>
</evidence>
<reference evidence="3" key="1">
    <citation type="submission" date="2015-06" db="EMBL/GenBank/DDBJ databases">
        <title>Comparative genomics of Burkholderia leaf nodule symbionts.</title>
        <authorList>
            <person name="Carlier A."/>
            <person name="Eberl L."/>
            <person name="Pinto-Carbo M."/>
        </authorList>
    </citation>
    <scope>NUCLEOTIDE SEQUENCE [LARGE SCALE GENOMIC DNA]</scope>
    <source>
        <strain evidence="3">UZHbot4</strain>
    </source>
</reference>
<comment type="caution">
    <text evidence="2">The sequence shown here is derived from an EMBL/GenBank/DDBJ whole genome shotgun (WGS) entry which is preliminary data.</text>
</comment>
<dbReference type="Proteomes" id="UP000036959">
    <property type="component" value="Unassembled WGS sequence"/>
</dbReference>
<accession>A0A0L0MJ37</accession>
<organism evidence="2 3">
    <name type="scientific">Candidatus Burkholderia verschuerenii</name>
    <dbReference type="NCBI Taxonomy" id="242163"/>
    <lineage>
        <taxon>Bacteria</taxon>
        <taxon>Pseudomonadati</taxon>
        <taxon>Pseudomonadota</taxon>
        <taxon>Betaproteobacteria</taxon>
        <taxon>Burkholderiales</taxon>
        <taxon>Burkholderiaceae</taxon>
        <taxon>Burkholderia</taxon>
    </lineage>
</organism>
<name>A0A0L0MJ37_9BURK</name>
<sequence length="417" mass="41964">MAFRLRSVLAGTRTRQRGFYDLVSIGIGATIAIAFATVGLWEKRQEMLSDQMAAQGGVVLDIGNLINSKYLSLYYSNLVSGNAIAGVANEYAPTMAELQAINVIPSGFSTTSAYGTPYQVALAKIPAGCIAPACDIAGKVYIGGAITDPSTGKPLTLEDAAAAIGGDGGYSDTITPGTLTGMNGSWTDTNPLGNVAGVLAMRVGYGSSGWSAYVRRDGSLPMEGDLNFQGTTGTLHNIANAATVNAQKLVTPSGNSVQVGNSFLYGDGTNSAIRQNGALYVQNSAGTAAADVNAGNVNASASVNATGNVNASGSMWSNGQITTNSNVSLATNGASVTGGGQLQINANGPLYLNPWSGGQTIVGGGGGSGQLVVAGRLYANEYIQPNGYATPGGGCSPNGLIANSGSGPLFCQRGASG</sequence>
<dbReference type="RefSeq" id="WP_050451645.1">
    <property type="nucleotide sequence ID" value="NZ_LFJJ01000002.1"/>
</dbReference>
<dbReference type="AlphaFoldDB" id="A0A0L0MJ37"/>
<evidence type="ECO:0000313" key="3">
    <source>
        <dbReference type="Proteomes" id="UP000036959"/>
    </source>
</evidence>
<gene>
    <name evidence="2" type="ORF">BVER_01769c</name>
</gene>
<dbReference type="EMBL" id="LFJJ01000002">
    <property type="protein sequence ID" value="KND62306.1"/>
    <property type="molecule type" value="Genomic_DNA"/>
</dbReference>
<evidence type="ECO:0000313" key="2">
    <source>
        <dbReference type="EMBL" id="KND62306.1"/>
    </source>
</evidence>
<dbReference type="PATRIC" id="fig|242163.4.peg.2574"/>
<proteinExistence type="predicted"/>
<keyword evidence="1" id="KW-0812">Transmembrane</keyword>
<keyword evidence="1" id="KW-0472">Membrane</keyword>
<protein>
    <submittedName>
        <fullName evidence="2">PilV-like protein</fullName>
    </submittedName>
</protein>